<proteinExistence type="predicted"/>
<gene>
    <name evidence="1" type="ORF">EVJ48_02870</name>
</gene>
<dbReference type="EMBL" id="SHMQ01000005">
    <property type="protein sequence ID" value="RZV39881.1"/>
    <property type="molecule type" value="Genomic_DNA"/>
</dbReference>
<comment type="caution">
    <text evidence="1">The sequence shown here is derived from an EMBL/GenBank/DDBJ whole genome shotgun (WGS) entry which is preliminary data.</text>
</comment>
<sequence>MDILEKLVKKDKQIILTISRGQGQDLELDIYTKGGLTITKTDEMMLKNINVFEMLDREDYILN</sequence>
<dbReference type="Proteomes" id="UP000322454">
    <property type="component" value="Unassembled WGS sequence"/>
</dbReference>
<organism evidence="1 2">
    <name type="scientific">Candidatus Acidulodesulfobacterium acidiphilum</name>
    <dbReference type="NCBI Taxonomy" id="2597224"/>
    <lineage>
        <taxon>Bacteria</taxon>
        <taxon>Deltaproteobacteria</taxon>
        <taxon>Candidatus Acidulodesulfobacterales</taxon>
        <taxon>Candidatus Acidulodesulfobacterium</taxon>
    </lineage>
</organism>
<accession>A0A520XFB9</accession>
<evidence type="ECO:0000313" key="1">
    <source>
        <dbReference type="EMBL" id="RZV39881.1"/>
    </source>
</evidence>
<dbReference type="AlphaFoldDB" id="A0A520XFB9"/>
<reference evidence="1 2" key="1">
    <citation type="submission" date="2019-01" db="EMBL/GenBank/DDBJ databases">
        <title>Insights into ecological role of a new deltaproteobacterial order Candidatus Sinidesulfobacterales (Sva0485) by metagenomics and metatranscriptomics.</title>
        <authorList>
            <person name="Tan S."/>
            <person name="Liu J."/>
            <person name="Fang Y."/>
            <person name="Hedlund B."/>
            <person name="Lian Z.-H."/>
            <person name="Huang L.-Y."/>
            <person name="Li J.-T."/>
            <person name="Huang L.-N."/>
            <person name="Li W.-J."/>
            <person name="Jiang H.-C."/>
            <person name="Dong H.-L."/>
            <person name="Shu W.-S."/>
        </authorList>
    </citation>
    <scope>NUCLEOTIDE SEQUENCE [LARGE SCALE GENOMIC DNA]</scope>
    <source>
        <strain evidence="1">AP4</strain>
    </source>
</reference>
<evidence type="ECO:0000313" key="2">
    <source>
        <dbReference type="Proteomes" id="UP000322454"/>
    </source>
</evidence>
<protein>
    <submittedName>
        <fullName evidence="1">Uncharacterized protein</fullName>
    </submittedName>
</protein>
<name>A0A520XFB9_9DELT</name>